<dbReference type="Pfam" id="PF19005">
    <property type="entry name" value="DUF5734"/>
    <property type="match status" value="1"/>
</dbReference>
<feature type="compositionally biased region" description="Pro residues" evidence="1">
    <location>
        <begin position="127"/>
        <end position="136"/>
    </location>
</feature>
<feature type="compositionally biased region" description="Basic and acidic residues" evidence="1">
    <location>
        <begin position="114"/>
        <end position="123"/>
    </location>
</feature>
<evidence type="ECO:0000313" key="4">
    <source>
        <dbReference type="Proteomes" id="UP000492820"/>
    </source>
</evidence>
<dbReference type="EMBL" id="LK028576">
    <property type="protein sequence ID" value="CDS15170.1"/>
    <property type="molecule type" value="Genomic_DNA"/>
</dbReference>
<feature type="compositionally biased region" description="Polar residues" evidence="1">
    <location>
        <begin position="230"/>
        <end position="243"/>
    </location>
</feature>
<dbReference type="OrthoDB" id="6273275at2759"/>
<organism evidence="3">
    <name type="scientific">Echinococcus granulosus</name>
    <name type="common">Hydatid tapeworm</name>
    <dbReference type="NCBI Taxonomy" id="6210"/>
    <lineage>
        <taxon>Eukaryota</taxon>
        <taxon>Metazoa</taxon>
        <taxon>Spiralia</taxon>
        <taxon>Lophotrochozoa</taxon>
        <taxon>Platyhelminthes</taxon>
        <taxon>Cestoda</taxon>
        <taxon>Eucestoda</taxon>
        <taxon>Cyclophyllidea</taxon>
        <taxon>Taeniidae</taxon>
        <taxon>Echinococcus</taxon>
        <taxon>Echinococcus granulosus group</taxon>
    </lineage>
</organism>
<sequence>MSEKNSLRGTVDHIKIQKFKKTKGYESKLDKLYEKALKAKPGKENIEVKSVGKSMKFKSFGKKPSPVNAIDYEKIRSLKKSSPADRVVAFAYPGPDEKSPILLQTMRFKEEKAYNSFTEKMEGRVQSPPPSRPQSPPYSERPTSEHPAGPTTPPTTERTKNIRTPPPSTRYSSPSFSSSLSSSTYRRKTPRHHSSKPNRCVQSYISTDGLYQPSHRRARSKSPIIRIHSPYQTTYITTTSRFHTSPPQSRASSARQRRSRSSRPPQRQVKVCTIYKMSRNARSGGSYSSSSDKSSSTMTESSNSSAYSRGSFRLRPRVYYTSSSRSSSRSSSGSSSDEGPELFGTSIPESRSFVISRCIRDGHSTMRCRPVGGITVTSETPSFTYEA</sequence>
<proteinExistence type="predicted"/>
<dbReference type="InterPro" id="IPR043792">
    <property type="entry name" value="DUF5734"/>
</dbReference>
<evidence type="ECO:0000256" key="1">
    <source>
        <dbReference type="SAM" id="MobiDB-lite"/>
    </source>
</evidence>
<feature type="compositionally biased region" description="Low complexity" evidence="1">
    <location>
        <begin position="278"/>
        <end position="308"/>
    </location>
</feature>
<feature type="compositionally biased region" description="Low complexity" evidence="1">
    <location>
        <begin position="169"/>
        <end position="184"/>
    </location>
</feature>
<evidence type="ECO:0000259" key="2">
    <source>
        <dbReference type="Pfam" id="PF19005"/>
    </source>
</evidence>
<evidence type="ECO:0000313" key="3">
    <source>
        <dbReference type="EMBL" id="CDS15170.1"/>
    </source>
</evidence>
<feature type="domain" description="DUF5734" evidence="2">
    <location>
        <begin position="31"/>
        <end position="122"/>
    </location>
</feature>
<feature type="compositionally biased region" description="Low complexity" evidence="1">
    <location>
        <begin position="245"/>
        <end position="254"/>
    </location>
</feature>
<feature type="compositionally biased region" description="Basic residues" evidence="1">
    <location>
        <begin position="185"/>
        <end position="196"/>
    </location>
</feature>
<gene>
    <name evidence="5" type="primary">EGR_05996</name>
    <name evidence="3" type="ORF">EgrG_000756900</name>
</gene>
<protein>
    <submittedName>
        <fullName evidence="3 5">Expressed conserved protein</fullName>
    </submittedName>
</protein>
<dbReference type="WBParaSite" id="EgrG_000756900">
    <property type="protein sequence ID" value="EgrG_000756900"/>
    <property type="gene ID" value="EgrG_000756900"/>
</dbReference>
<evidence type="ECO:0000313" key="5">
    <source>
        <dbReference type="WBParaSite" id="EgrG_000756900"/>
    </source>
</evidence>
<accession>A0A068W6X0</accession>
<reference evidence="3 4" key="1">
    <citation type="journal article" date="2013" name="Nature">
        <title>The genomes of four tapeworm species reveal adaptations to parasitism.</title>
        <authorList>
            <person name="Tsai I.J."/>
            <person name="Zarowiecki M."/>
            <person name="Holroyd N."/>
            <person name="Garciarrubio A."/>
            <person name="Sanchez-Flores A."/>
            <person name="Brooks K.L."/>
            <person name="Tracey A."/>
            <person name="Bobes R.J."/>
            <person name="Fragoso G."/>
            <person name="Sciutto E."/>
            <person name="Aslett M."/>
            <person name="Beasley H."/>
            <person name="Bennett H.M."/>
            <person name="Cai J."/>
            <person name="Camicia F."/>
            <person name="Clark R."/>
            <person name="Cucher M."/>
            <person name="De Silva N."/>
            <person name="Day T.A."/>
            <person name="Deplazes P."/>
            <person name="Estrada K."/>
            <person name="Fernandez C."/>
            <person name="Holland P.W."/>
            <person name="Hou J."/>
            <person name="Hu S."/>
            <person name="Huckvale T."/>
            <person name="Hung S.S."/>
            <person name="Kamenetzky L."/>
            <person name="Keane J.A."/>
            <person name="Kiss F."/>
            <person name="Koziol U."/>
            <person name="Lambert O."/>
            <person name="Liu K."/>
            <person name="Luo X."/>
            <person name="Luo Y."/>
            <person name="Macchiaroli N."/>
            <person name="Nichol S."/>
            <person name="Paps J."/>
            <person name="Parkinson J."/>
            <person name="Pouchkina-Stantcheva N."/>
            <person name="Riddiford N."/>
            <person name="Rosenzvit M."/>
            <person name="Salinas G."/>
            <person name="Wasmuth J.D."/>
            <person name="Zamanian M."/>
            <person name="Zheng Y."/>
            <person name="Cai X."/>
            <person name="Soberon X."/>
            <person name="Olson P.D."/>
            <person name="Laclette J.P."/>
            <person name="Brehm K."/>
            <person name="Berriman M."/>
            <person name="Garciarrubio A."/>
            <person name="Bobes R.J."/>
            <person name="Fragoso G."/>
            <person name="Sanchez-Flores A."/>
            <person name="Estrada K."/>
            <person name="Cevallos M.A."/>
            <person name="Morett E."/>
            <person name="Gonzalez V."/>
            <person name="Portillo T."/>
            <person name="Ochoa-Leyva A."/>
            <person name="Jose M.V."/>
            <person name="Sciutto E."/>
            <person name="Landa A."/>
            <person name="Jimenez L."/>
            <person name="Valdes V."/>
            <person name="Carrero J.C."/>
            <person name="Larralde C."/>
            <person name="Morales-Montor J."/>
            <person name="Limon-Lason J."/>
            <person name="Soberon X."/>
            <person name="Laclette J.P."/>
        </authorList>
    </citation>
    <scope>NUCLEOTIDE SEQUENCE [LARGE SCALE GENOMIC DNA]</scope>
</reference>
<name>A0A068W6X0_ECHGR</name>
<reference evidence="3" key="2">
    <citation type="submission" date="2014-06" db="EMBL/GenBank/DDBJ databases">
        <authorList>
            <person name="Aslett M."/>
        </authorList>
    </citation>
    <scope>NUCLEOTIDE SEQUENCE</scope>
</reference>
<dbReference type="Proteomes" id="UP000492820">
    <property type="component" value="Unassembled WGS sequence"/>
</dbReference>
<reference evidence="5" key="3">
    <citation type="submission" date="2020-10" db="UniProtKB">
        <authorList>
            <consortium name="WormBaseParasite"/>
        </authorList>
    </citation>
    <scope>IDENTIFICATION</scope>
</reference>
<feature type="region of interest" description="Disordered" evidence="1">
    <location>
        <begin position="114"/>
        <end position="346"/>
    </location>
</feature>
<dbReference type="AlphaFoldDB" id="A0A068W6X0"/>
<feature type="compositionally biased region" description="Low complexity" evidence="1">
    <location>
        <begin position="322"/>
        <end position="336"/>
    </location>
</feature>